<evidence type="ECO:0000259" key="9">
    <source>
        <dbReference type="PROSITE" id="PS50056"/>
    </source>
</evidence>
<sequence length="522" mass="60180">MHWNKILSLLLSYVEGKIMVRYLLKFSYIGTQYRGLQKQISDSFIRDTDSIQGALETALLTVFPKSLIRPVLTLSSRTDAGVHALGNTAHVELENKSNTIYNSIIVKKFVNRYFSKCGHTIRLLDCTPVTNDFHSRYSCKSRTYLYRFMVPKIPEEQRISLPEAIHTYHLRSYNFDIDRARRGTQLFMGTKDFTTFSARAVTDRKIQYVRALQAFTLEEAQPLMPFDPLSKNFTYWHFTCKAKSFLYNQVRRMVGALITLGLGGITEKDITVMLQVPSHYNWNPRITPVPPNGLHLLNVEYDPDELRRCTILEQQEEKPQSEEQMRELQLEEQKQELQSSLKSCKTVITDPLGNKYEVEYGQVKKLEKSLPFVVDERPDLHIASIIPGLYLSSQDPVVCNDILKKFEIRHILSIGVNISEKYDDVQYHTCDLLDLPESNILPSIKKCIDIIHANLKENILIHCNAGVSRSPSIVIAYLMIAMKLSYDEAYNTVKRARSCIRPNDGFVKQLRSIENTTFVYEL</sequence>
<dbReference type="Gene3D" id="3.30.70.580">
    <property type="entry name" value="Pseudouridine synthase I, catalytic domain, N-terminal subdomain"/>
    <property type="match status" value="1"/>
</dbReference>
<dbReference type="AlphaFoldDB" id="A0A4S2KFB2"/>
<dbReference type="InterPro" id="IPR020094">
    <property type="entry name" value="TruA/RsuA/RluB/E/F_N"/>
</dbReference>
<evidence type="ECO:0000259" key="8">
    <source>
        <dbReference type="PROSITE" id="PS50054"/>
    </source>
</evidence>
<dbReference type="PANTHER" id="PTHR11142">
    <property type="entry name" value="PSEUDOURIDYLATE SYNTHASE"/>
    <property type="match status" value="1"/>
</dbReference>
<dbReference type="CDD" id="cd14498">
    <property type="entry name" value="DSP"/>
    <property type="match status" value="1"/>
</dbReference>
<dbReference type="EMBL" id="QBLH01002549">
    <property type="protein sequence ID" value="TGZ48102.1"/>
    <property type="molecule type" value="Genomic_DNA"/>
</dbReference>
<evidence type="ECO:0000256" key="5">
    <source>
        <dbReference type="ARBA" id="ARBA00023235"/>
    </source>
</evidence>
<evidence type="ECO:0000256" key="3">
    <source>
        <dbReference type="ARBA" id="ARBA00022801"/>
    </source>
</evidence>
<dbReference type="PROSITE" id="PS50054">
    <property type="entry name" value="TYR_PHOSPHATASE_DUAL"/>
    <property type="match status" value="1"/>
</dbReference>
<keyword evidence="7" id="KW-0732">Signal</keyword>
<keyword evidence="5" id="KW-0413">Isomerase</keyword>
<feature type="chain" id="PRO_5020964605" evidence="7">
    <location>
        <begin position="17"/>
        <end position="522"/>
    </location>
</feature>
<keyword evidence="3" id="KW-0378">Hydrolase</keyword>
<comment type="similarity">
    <text evidence="1">Belongs to the tRNA pseudouridine synthase TruA family.</text>
</comment>
<dbReference type="PANTHER" id="PTHR11142:SF0">
    <property type="entry name" value="TRNA PSEUDOURIDINE SYNTHASE-LIKE 1"/>
    <property type="match status" value="1"/>
</dbReference>
<dbReference type="PROSITE" id="PS00383">
    <property type="entry name" value="TYR_PHOSPHATASE_1"/>
    <property type="match status" value="1"/>
</dbReference>
<dbReference type="STRING" id="300112.A0A4S2KFB2"/>
<keyword evidence="11" id="KW-1185">Reference proteome</keyword>
<dbReference type="InterPro" id="IPR029021">
    <property type="entry name" value="Prot-tyrosine_phosphatase-like"/>
</dbReference>
<dbReference type="SUPFAM" id="SSF52799">
    <property type="entry name" value="(Phosphotyrosine protein) phosphatases II"/>
    <property type="match status" value="1"/>
</dbReference>
<dbReference type="Proteomes" id="UP000310200">
    <property type="component" value="Unassembled WGS sequence"/>
</dbReference>
<dbReference type="InterPro" id="IPR000387">
    <property type="entry name" value="Tyr_Pase_dom"/>
</dbReference>
<keyword evidence="6" id="KW-0175">Coiled coil</keyword>
<dbReference type="Gene3D" id="3.90.190.10">
    <property type="entry name" value="Protein tyrosine phosphatase superfamily"/>
    <property type="match status" value="1"/>
</dbReference>
<evidence type="ECO:0000256" key="2">
    <source>
        <dbReference type="ARBA" id="ARBA00022694"/>
    </source>
</evidence>
<evidence type="ECO:0000256" key="6">
    <source>
        <dbReference type="SAM" id="Coils"/>
    </source>
</evidence>
<evidence type="ECO:0000313" key="11">
    <source>
        <dbReference type="Proteomes" id="UP000310200"/>
    </source>
</evidence>
<dbReference type="GO" id="GO:0031119">
    <property type="term" value="P:tRNA pseudouridine synthesis"/>
    <property type="evidence" value="ECO:0007669"/>
    <property type="project" value="TreeGrafter"/>
</dbReference>
<feature type="domain" description="Tyrosine specific protein phosphatases" evidence="9">
    <location>
        <begin position="438"/>
        <end position="497"/>
    </location>
</feature>
<dbReference type="InterPro" id="IPR000340">
    <property type="entry name" value="Dual-sp_phosphatase_cat-dom"/>
</dbReference>
<dbReference type="InterPro" id="IPR020095">
    <property type="entry name" value="PsdUridine_synth_TruA_C"/>
</dbReference>
<feature type="coiled-coil region" evidence="6">
    <location>
        <begin position="311"/>
        <end position="338"/>
    </location>
</feature>
<accession>A0A4S2KFB2</accession>
<gene>
    <name evidence="10" type="ORF">DBV15_04369</name>
</gene>
<dbReference type="HAMAP" id="MF_00171">
    <property type="entry name" value="TruA"/>
    <property type="match status" value="1"/>
</dbReference>
<dbReference type="SMART" id="SM00195">
    <property type="entry name" value="DSPc"/>
    <property type="match status" value="1"/>
</dbReference>
<keyword evidence="4" id="KW-0904">Protein phosphatase</keyword>
<evidence type="ECO:0000313" key="10">
    <source>
        <dbReference type="EMBL" id="TGZ48102.1"/>
    </source>
</evidence>
<dbReference type="InterPro" id="IPR016130">
    <property type="entry name" value="Tyr_Pase_AS"/>
</dbReference>
<dbReference type="GO" id="GO:0003723">
    <property type="term" value="F:RNA binding"/>
    <property type="evidence" value="ECO:0007669"/>
    <property type="project" value="InterPro"/>
</dbReference>
<dbReference type="Pfam" id="PF01416">
    <property type="entry name" value="PseudoU_synth_1"/>
    <property type="match status" value="1"/>
</dbReference>
<proteinExistence type="inferred from homology"/>
<comment type="caution">
    <text evidence="10">The sequence shown here is derived from an EMBL/GenBank/DDBJ whole genome shotgun (WGS) entry which is preliminary data.</text>
</comment>
<name>A0A4S2KFB2_9HYME</name>
<dbReference type="InterPro" id="IPR001406">
    <property type="entry name" value="PsdUridine_synth_TruA"/>
</dbReference>
<evidence type="ECO:0000256" key="1">
    <source>
        <dbReference type="ARBA" id="ARBA00009375"/>
    </source>
</evidence>
<dbReference type="PROSITE" id="PS50056">
    <property type="entry name" value="TYR_PHOSPHATASE_2"/>
    <property type="match status" value="1"/>
</dbReference>
<keyword evidence="2" id="KW-0819">tRNA processing</keyword>
<dbReference type="InterPro" id="IPR020103">
    <property type="entry name" value="PsdUridine_synth_cat_dom_sf"/>
</dbReference>
<dbReference type="InterPro" id="IPR020097">
    <property type="entry name" value="PsdUridine_synth_TruA_a/b_dom"/>
</dbReference>
<dbReference type="InterPro" id="IPR020422">
    <property type="entry name" value="TYR_PHOSPHATASE_DUAL_dom"/>
</dbReference>
<organism evidence="10 11">
    <name type="scientific">Temnothorax longispinosus</name>
    <dbReference type="NCBI Taxonomy" id="300112"/>
    <lineage>
        <taxon>Eukaryota</taxon>
        <taxon>Metazoa</taxon>
        <taxon>Ecdysozoa</taxon>
        <taxon>Arthropoda</taxon>
        <taxon>Hexapoda</taxon>
        <taxon>Insecta</taxon>
        <taxon>Pterygota</taxon>
        <taxon>Neoptera</taxon>
        <taxon>Endopterygota</taxon>
        <taxon>Hymenoptera</taxon>
        <taxon>Apocrita</taxon>
        <taxon>Aculeata</taxon>
        <taxon>Formicoidea</taxon>
        <taxon>Formicidae</taxon>
        <taxon>Myrmicinae</taxon>
        <taxon>Temnothorax</taxon>
    </lineage>
</organism>
<evidence type="ECO:0000256" key="7">
    <source>
        <dbReference type="SAM" id="SignalP"/>
    </source>
</evidence>
<dbReference type="Gene3D" id="3.30.70.660">
    <property type="entry name" value="Pseudouridine synthase I, catalytic domain, C-terminal subdomain"/>
    <property type="match status" value="1"/>
</dbReference>
<dbReference type="GO" id="GO:0009982">
    <property type="term" value="F:pseudouridine synthase activity"/>
    <property type="evidence" value="ECO:0007669"/>
    <property type="project" value="InterPro"/>
</dbReference>
<protein>
    <submittedName>
        <fullName evidence="10">tRNA pseudouridine synthase</fullName>
    </submittedName>
</protein>
<evidence type="ECO:0000256" key="4">
    <source>
        <dbReference type="ARBA" id="ARBA00022912"/>
    </source>
</evidence>
<reference evidence="10 11" key="1">
    <citation type="journal article" date="2019" name="Philos. Trans. R. Soc. Lond., B, Biol. Sci.">
        <title>Ant behaviour and brain gene expression of defending hosts depend on the ecological success of the intruding social parasite.</title>
        <authorList>
            <person name="Kaur R."/>
            <person name="Stoldt M."/>
            <person name="Jongepier E."/>
            <person name="Feldmeyer B."/>
            <person name="Menzel F."/>
            <person name="Bornberg-Bauer E."/>
            <person name="Foitzik S."/>
        </authorList>
    </citation>
    <scope>NUCLEOTIDE SEQUENCE [LARGE SCALE GENOMIC DNA]</scope>
    <source>
        <tissue evidence="10">Whole body</tissue>
    </source>
</reference>
<feature type="signal peptide" evidence="7">
    <location>
        <begin position="1"/>
        <end position="16"/>
    </location>
</feature>
<dbReference type="GO" id="GO:0004721">
    <property type="term" value="F:phosphoprotein phosphatase activity"/>
    <property type="evidence" value="ECO:0007669"/>
    <property type="project" value="UniProtKB-KW"/>
</dbReference>
<feature type="domain" description="Tyrosine-protein phosphatase" evidence="8">
    <location>
        <begin position="381"/>
        <end position="519"/>
    </location>
</feature>
<dbReference type="Pfam" id="PF00782">
    <property type="entry name" value="DSPc"/>
    <property type="match status" value="1"/>
</dbReference>
<dbReference type="SUPFAM" id="SSF55120">
    <property type="entry name" value="Pseudouridine synthase"/>
    <property type="match status" value="1"/>
</dbReference>